<dbReference type="GeneID" id="81624496"/>
<dbReference type="InterPro" id="IPR013766">
    <property type="entry name" value="Thioredoxin_domain"/>
</dbReference>
<evidence type="ECO:0000259" key="2">
    <source>
        <dbReference type="PROSITE" id="PS51352"/>
    </source>
</evidence>
<dbReference type="AlphaFoldDB" id="A0A9W9XE82"/>
<dbReference type="InterPro" id="IPR050620">
    <property type="entry name" value="Thioredoxin_H-type-like"/>
</dbReference>
<dbReference type="Proteomes" id="UP001148312">
    <property type="component" value="Unassembled WGS sequence"/>
</dbReference>
<dbReference type="InterPro" id="IPR036249">
    <property type="entry name" value="Thioredoxin-like_sf"/>
</dbReference>
<feature type="compositionally biased region" description="Low complexity" evidence="1">
    <location>
        <begin position="164"/>
        <end position="177"/>
    </location>
</feature>
<dbReference type="PROSITE" id="PS00194">
    <property type="entry name" value="THIOREDOXIN_1"/>
    <property type="match status" value="1"/>
</dbReference>
<dbReference type="PROSITE" id="PS51352">
    <property type="entry name" value="THIOREDOXIN_2"/>
    <property type="match status" value="1"/>
</dbReference>
<dbReference type="Pfam" id="PF00085">
    <property type="entry name" value="Thioredoxin"/>
    <property type="match status" value="1"/>
</dbReference>
<feature type="compositionally biased region" description="Polar residues" evidence="1">
    <location>
        <begin position="29"/>
        <end position="46"/>
    </location>
</feature>
<dbReference type="Gene3D" id="3.40.30.10">
    <property type="entry name" value="Glutaredoxin"/>
    <property type="match status" value="1"/>
</dbReference>
<proteinExistence type="predicted"/>
<dbReference type="RefSeq" id="XP_056791788.1">
    <property type="nucleotide sequence ID" value="XM_056934247.1"/>
</dbReference>
<feature type="compositionally biased region" description="Pro residues" evidence="1">
    <location>
        <begin position="290"/>
        <end position="300"/>
    </location>
</feature>
<dbReference type="EMBL" id="JAPWDQ010000004">
    <property type="protein sequence ID" value="KAJ5489755.1"/>
    <property type="molecule type" value="Genomic_DNA"/>
</dbReference>
<protein>
    <submittedName>
        <fullName evidence="3">Thioredoxin</fullName>
    </submittedName>
</protein>
<feature type="compositionally biased region" description="Low complexity" evidence="1">
    <location>
        <begin position="187"/>
        <end position="200"/>
    </location>
</feature>
<reference evidence="3" key="2">
    <citation type="journal article" date="2023" name="IMA Fungus">
        <title>Comparative genomic study of the Penicillium genus elucidates a diverse pangenome and 15 lateral gene transfer events.</title>
        <authorList>
            <person name="Petersen C."/>
            <person name="Sorensen T."/>
            <person name="Nielsen M.R."/>
            <person name="Sondergaard T.E."/>
            <person name="Sorensen J.L."/>
            <person name="Fitzpatrick D.A."/>
            <person name="Frisvad J.C."/>
            <person name="Nielsen K.L."/>
        </authorList>
    </citation>
    <scope>NUCLEOTIDE SEQUENCE</scope>
    <source>
        <strain evidence="3">IBT 30728</strain>
    </source>
</reference>
<dbReference type="SUPFAM" id="SSF52833">
    <property type="entry name" value="Thioredoxin-like"/>
    <property type="match status" value="1"/>
</dbReference>
<comment type="caution">
    <text evidence="3">The sequence shown here is derived from an EMBL/GenBank/DDBJ whole genome shotgun (WGS) entry which is preliminary data.</text>
</comment>
<reference evidence="3" key="1">
    <citation type="submission" date="2022-12" db="EMBL/GenBank/DDBJ databases">
        <authorList>
            <person name="Petersen C."/>
        </authorList>
    </citation>
    <scope>NUCLEOTIDE SEQUENCE</scope>
    <source>
        <strain evidence="3">IBT 30728</strain>
    </source>
</reference>
<feature type="compositionally biased region" description="Low complexity" evidence="1">
    <location>
        <begin position="135"/>
        <end position="146"/>
    </location>
</feature>
<feature type="region of interest" description="Disordered" evidence="1">
    <location>
        <begin position="20"/>
        <end position="310"/>
    </location>
</feature>
<feature type="compositionally biased region" description="Low complexity" evidence="1">
    <location>
        <begin position="227"/>
        <end position="237"/>
    </location>
</feature>
<keyword evidence="4" id="KW-1185">Reference proteome</keyword>
<feature type="domain" description="Thioredoxin" evidence="2">
    <location>
        <begin position="293"/>
        <end position="407"/>
    </location>
</feature>
<dbReference type="PANTHER" id="PTHR10438">
    <property type="entry name" value="THIOREDOXIN"/>
    <property type="match status" value="1"/>
</dbReference>
<feature type="compositionally biased region" description="Pro residues" evidence="1">
    <location>
        <begin position="78"/>
        <end position="94"/>
    </location>
</feature>
<dbReference type="InterPro" id="IPR017937">
    <property type="entry name" value="Thioredoxin_CS"/>
</dbReference>
<evidence type="ECO:0000313" key="4">
    <source>
        <dbReference type="Proteomes" id="UP001148312"/>
    </source>
</evidence>
<evidence type="ECO:0000256" key="1">
    <source>
        <dbReference type="SAM" id="MobiDB-lite"/>
    </source>
</evidence>
<gene>
    <name evidence="3" type="ORF">N7539_004645</name>
</gene>
<dbReference type="PANTHER" id="PTHR10438:SF468">
    <property type="entry name" value="THIOREDOXIN-1-RELATED"/>
    <property type="match status" value="1"/>
</dbReference>
<accession>A0A9W9XE82</accession>
<sequence>MAEEVQLGSIQERIAALKRSQAGGDAAVTQPSSFLQPSIERNNSSVHGCLSYNVKASAPQPASNPTPSPRPEVRPKKIPPPLPTRSRTDPPPSSRPARPDLPARPEAPGRVLPCALPEARPTLPPRPITDPPRKQSQGSVVSDSSSCRGGTGRPQEELKPLPRSESSSNSMVSGLSSKISALRGKVSKTSSSTSSSSSSAPQPPSTRPSAAERQSTEPNGEDEEYRPTLPARRLPPTSSTDNIEHARQAGFGGLNRSTGNPPTLVDRPSVNGGLNGGPPPVPHGSRPSVYSPPKPSPPVPSGTGTVTNIDNPRTFEELISSGSVLVDFYATYCGPCKQVAPKIRELADAYQNVRFLQVDIEVMKTLARQYEVRMMPTFILMQDGEEEKRILGTNVWEIEQWLKMTPGAPEAPTHGLVRNANR</sequence>
<organism evidence="3 4">
    <name type="scientific">Penicillium diatomitis</name>
    <dbReference type="NCBI Taxonomy" id="2819901"/>
    <lineage>
        <taxon>Eukaryota</taxon>
        <taxon>Fungi</taxon>
        <taxon>Dikarya</taxon>
        <taxon>Ascomycota</taxon>
        <taxon>Pezizomycotina</taxon>
        <taxon>Eurotiomycetes</taxon>
        <taxon>Eurotiomycetidae</taxon>
        <taxon>Eurotiales</taxon>
        <taxon>Aspergillaceae</taxon>
        <taxon>Penicillium</taxon>
    </lineage>
</organism>
<evidence type="ECO:0000313" key="3">
    <source>
        <dbReference type="EMBL" id="KAJ5489755.1"/>
    </source>
</evidence>
<dbReference type="CDD" id="cd02947">
    <property type="entry name" value="TRX_family"/>
    <property type="match status" value="1"/>
</dbReference>
<name>A0A9W9XE82_9EURO</name>